<protein>
    <recommendedName>
        <fullName evidence="2">Reverse transcriptase zinc-binding domain-containing protein</fullName>
    </recommendedName>
</protein>
<dbReference type="AlphaFoldDB" id="A0ABD3IDT0"/>
<dbReference type="InterPro" id="IPR026960">
    <property type="entry name" value="RVT-Znf"/>
</dbReference>
<feature type="compositionally biased region" description="Low complexity" evidence="1">
    <location>
        <begin position="286"/>
        <end position="310"/>
    </location>
</feature>
<dbReference type="Pfam" id="PF13966">
    <property type="entry name" value="zf-RVT"/>
    <property type="match status" value="1"/>
</dbReference>
<evidence type="ECO:0000256" key="1">
    <source>
        <dbReference type="SAM" id="MobiDB-lite"/>
    </source>
</evidence>
<gene>
    <name evidence="3" type="ORF">R1sor_019895</name>
</gene>
<feature type="region of interest" description="Disordered" evidence="1">
    <location>
        <begin position="279"/>
        <end position="316"/>
    </location>
</feature>
<feature type="domain" description="Reverse transcriptase zinc-binding" evidence="2">
    <location>
        <begin position="125"/>
        <end position="187"/>
    </location>
</feature>
<dbReference type="EMBL" id="JBJQOH010000001">
    <property type="protein sequence ID" value="KAL3701873.1"/>
    <property type="molecule type" value="Genomic_DNA"/>
</dbReference>
<keyword evidence="4" id="KW-1185">Reference proteome</keyword>
<proteinExistence type="predicted"/>
<reference evidence="3 4" key="1">
    <citation type="submission" date="2024-09" db="EMBL/GenBank/DDBJ databases">
        <title>Chromosome-scale assembly of Riccia sorocarpa.</title>
        <authorList>
            <person name="Paukszto L."/>
        </authorList>
    </citation>
    <scope>NUCLEOTIDE SEQUENCE [LARGE SCALE GENOMIC DNA]</scope>
    <source>
        <strain evidence="3">LP-2024</strain>
        <tissue evidence="3">Aerial parts of the thallus</tissue>
    </source>
</reference>
<accession>A0ABD3IDT0</accession>
<dbReference type="Proteomes" id="UP001633002">
    <property type="component" value="Unassembled WGS sequence"/>
</dbReference>
<organism evidence="3 4">
    <name type="scientific">Riccia sorocarpa</name>
    <dbReference type="NCBI Taxonomy" id="122646"/>
    <lineage>
        <taxon>Eukaryota</taxon>
        <taxon>Viridiplantae</taxon>
        <taxon>Streptophyta</taxon>
        <taxon>Embryophyta</taxon>
        <taxon>Marchantiophyta</taxon>
        <taxon>Marchantiopsida</taxon>
        <taxon>Marchantiidae</taxon>
        <taxon>Marchantiales</taxon>
        <taxon>Ricciaceae</taxon>
        <taxon>Riccia</taxon>
    </lineage>
</organism>
<comment type="caution">
    <text evidence="3">The sequence shown here is derived from an EMBL/GenBank/DDBJ whole genome shotgun (WGS) entry which is preliminary data.</text>
</comment>
<sequence>MGRRDTAGFHLIETWARSLKLSSLHDLIACLQTSPPGWLDRIRVMDAGAGNSGIAEILEWLLTTQVETIKLMDVTGWSWIDGWKVENGWRRSAREWTKMQEEKMLSSKGLSRKWDSQIEPELWRWRWCSLWGGRSLQKHKAWLWRVLHQGFPTNSRMARWGKSDGMCEACGREAETIEHVIWGCSHLRTQVEWMAEVILGPGFGRPSFLQVLDKALQVHRSLPVVLILLYEHCYNSWLARNKWVFECQVQRLPPSQILDKAVHTILHVLEELSTVESENEFTGNTSQSKSSMYSQTSSDSCSSDSADSSDTLMADT</sequence>
<evidence type="ECO:0000313" key="3">
    <source>
        <dbReference type="EMBL" id="KAL3701873.1"/>
    </source>
</evidence>
<evidence type="ECO:0000259" key="2">
    <source>
        <dbReference type="Pfam" id="PF13966"/>
    </source>
</evidence>
<name>A0ABD3IDT0_9MARC</name>
<evidence type="ECO:0000313" key="4">
    <source>
        <dbReference type="Proteomes" id="UP001633002"/>
    </source>
</evidence>